<evidence type="ECO:0000313" key="3">
    <source>
        <dbReference type="EMBL" id="MPR32605.1"/>
    </source>
</evidence>
<proteinExistence type="predicted"/>
<sequence>MDWNKIRKLSSRQWLLLGKAMVVLLVIKASLRFLSFNQFKKAYAYTLRVRQAGVYPKQYIADAAWAVQTAAFRLPFALTCLPQALALKYILRCDPDMPLHIGVQTAAPQGFEAHAWVEKDGHIVIGAWPEETNYRPIWVWQ</sequence>
<comment type="caution">
    <text evidence="3">The sequence shown here is derived from an EMBL/GenBank/DDBJ whole genome shotgun (WGS) entry which is preliminary data.</text>
</comment>
<dbReference type="Proteomes" id="UP000479293">
    <property type="component" value="Unassembled WGS sequence"/>
</dbReference>
<evidence type="ECO:0000256" key="1">
    <source>
        <dbReference type="SAM" id="Phobius"/>
    </source>
</evidence>
<accession>A0A7C9F2F7</accession>
<dbReference type="EMBL" id="WHLY01000002">
    <property type="protein sequence ID" value="MPR32605.1"/>
    <property type="molecule type" value="Genomic_DNA"/>
</dbReference>
<keyword evidence="1" id="KW-0472">Membrane</keyword>
<keyword evidence="1" id="KW-1133">Transmembrane helix</keyword>
<dbReference type="InterPro" id="IPR032708">
    <property type="entry name" value="McjB_C"/>
</dbReference>
<organism evidence="3 4">
    <name type="scientific">Salmonirosea aquatica</name>
    <dbReference type="NCBI Taxonomy" id="2654236"/>
    <lineage>
        <taxon>Bacteria</taxon>
        <taxon>Pseudomonadati</taxon>
        <taxon>Bacteroidota</taxon>
        <taxon>Cytophagia</taxon>
        <taxon>Cytophagales</taxon>
        <taxon>Spirosomataceae</taxon>
        <taxon>Salmonirosea</taxon>
    </lineage>
</organism>
<evidence type="ECO:0000259" key="2">
    <source>
        <dbReference type="Pfam" id="PF13471"/>
    </source>
</evidence>
<keyword evidence="1" id="KW-0812">Transmembrane</keyword>
<feature type="domain" description="Microcin J25-processing protein McjB C-terminal" evidence="2">
    <location>
        <begin position="24"/>
        <end position="138"/>
    </location>
</feature>
<dbReference type="Pfam" id="PF13471">
    <property type="entry name" value="Transglut_core3"/>
    <property type="match status" value="1"/>
</dbReference>
<dbReference type="InterPro" id="IPR053521">
    <property type="entry name" value="McjB-like"/>
</dbReference>
<gene>
    <name evidence="3" type="ORF">GBK04_04380</name>
</gene>
<dbReference type="NCBIfam" id="NF033537">
    <property type="entry name" value="lasso_biosyn_B2"/>
    <property type="match status" value="1"/>
</dbReference>
<keyword evidence="4" id="KW-1185">Reference proteome</keyword>
<dbReference type="AlphaFoldDB" id="A0A7C9F2F7"/>
<reference evidence="3 4" key="1">
    <citation type="submission" date="2019-10" db="EMBL/GenBank/DDBJ databases">
        <title>Draft Genome Sequence of Cytophagaceae sp. SJW1-29.</title>
        <authorList>
            <person name="Choi A."/>
        </authorList>
    </citation>
    <scope>NUCLEOTIDE SEQUENCE [LARGE SCALE GENOMIC DNA]</scope>
    <source>
        <strain evidence="3 4">SJW1-29</strain>
    </source>
</reference>
<name>A0A7C9F2F7_9BACT</name>
<feature type="transmembrane region" description="Helical" evidence="1">
    <location>
        <begin position="12"/>
        <end position="31"/>
    </location>
</feature>
<evidence type="ECO:0000313" key="4">
    <source>
        <dbReference type="Proteomes" id="UP000479293"/>
    </source>
</evidence>
<protein>
    <submittedName>
        <fullName evidence="3">Lasso peptide biosynthesis B2 protein</fullName>
    </submittedName>
</protein>